<evidence type="ECO:0000313" key="3">
    <source>
        <dbReference type="EMBL" id="SFA43113.1"/>
    </source>
</evidence>
<feature type="transmembrane region" description="Helical" evidence="1">
    <location>
        <begin position="114"/>
        <end position="131"/>
    </location>
</feature>
<dbReference type="EMBL" id="FOJM01000003">
    <property type="protein sequence ID" value="SFA43113.1"/>
    <property type="molecule type" value="Genomic_DNA"/>
</dbReference>
<dbReference type="OrthoDB" id="9792992at2"/>
<feature type="domain" description="Signal transduction histidine kinase internal region" evidence="2">
    <location>
        <begin position="161"/>
        <end position="236"/>
    </location>
</feature>
<keyword evidence="1" id="KW-0472">Membrane</keyword>
<evidence type="ECO:0000256" key="1">
    <source>
        <dbReference type="SAM" id="Phobius"/>
    </source>
</evidence>
<keyword evidence="3" id="KW-0418">Kinase</keyword>
<dbReference type="Pfam" id="PF06580">
    <property type="entry name" value="His_kinase"/>
    <property type="match status" value="1"/>
</dbReference>
<evidence type="ECO:0000259" key="2">
    <source>
        <dbReference type="Pfam" id="PF06580"/>
    </source>
</evidence>
<gene>
    <name evidence="3" type="ORF">SAMN04488511_103257</name>
</gene>
<dbReference type="InterPro" id="IPR050640">
    <property type="entry name" value="Bact_2-comp_sensor_kinase"/>
</dbReference>
<keyword evidence="1" id="KW-1133">Transmembrane helix</keyword>
<keyword evidence="4" id="KW-1185">Reference proteome</keyword>
<feature type="transmembrane region" description="Helical" evidence="1">
    <location>
        <begin position="34"/>
        <end position="57"/>
    </location>
</feature>
<organism evidence="3 4">
    <name type="scientific">Pedobacter suwonensis</name>
    <dbReference type="NCBI Taxonomy" id="332999"/>
    <lineage>
        <taxon>Bacteria</taxon>
        <taxon>Pseudomonadati</taxon>
        <taxon>Bacteroidota</taxon>
        <taxon>Sphingobacteriia</taxon>
        <taxon>Sphingobacteriales</taxon>
        <taxon>Sphingobacteriaceae</taxon>
        <taxon>Pedobacter</taxon>
    </lineage>
</organism>
<dbReference type="AlphaFoldDB" id="A0A1I0SUN7"/>
<dbReference type="PANTHER" id="PTHR34220:SF7">
    <property type="entry name" value="SENSOR HISTIDINE KINASE YPDA"/>
    <property type="match status" value="1"/>
</dbReference>
<protein>
    <submittedName>
        <fullName evidence="3">Histidine kinase</fullName>
    </submittedName>
</protein>
<dbReference type="Proteomes" id="UP000198836">
    <property type="component" value="Unassembled WGS sequence"/>
</dbReference>
<dbReference type="PANTHER" id="PTHR34220">
    <property type="entry name" value="SENSOR HISTIDINE KINASE YPDA"/>
    <property type="match status" value="1"/>
</dbReference>
<dbReference type="GO" id="GO:0016020">
    <property type="term" value="C:membrane"/>
    <property type="evidence" value="ECO:0007669"/>
    <property type="project" value="InterPro"/>
</dbReference>
<dbReference type="GO" id="GO:0000155">
    <property type="term" value="F:phosphorelay sensor kinase activity"/>
    <property type="evidence" value="ECO:0007669"/>
    <property type="project" value="InterPro"/>
</dbReference>
<accession>A0A1I0SUN7</accession>
<keyword evidence="3" id="KW-0808">Transferase</keyword>
<keyword evidence="1" id="KW-0812">Transmembrane</keyword>
<proteinExistence type="predicted"/>
<reference evidence="4" key="1">
    <citation type="submission" date="2016-10" db="EMBL/GenBank/DDBJ databases">
        <authorList>
            <person name="Varghese N."/>
            <person name="Submissions S."/>
        </authorList>
    </citation>
    <scope>NUCLEOTIDE SEQUENCE [LARGE SCALE GENOMIC DNA]</scope>
    <source>
        <strain evidence="4">DSM 18130</strain>
    </source>
</reference>
<sequence>MDRKNIGIHIIVWAAYILYEVLISYFAGLDLRPLFTVLSFAINIAVFYATWLGFMFIKEQKRSLMAKVLGITLITLFTLAVSAVMKISVEVFLYDKNLEIYLTRYQITALVMRWLYFYIIAMGFSFAQLAAKRDKEVYRYNLERMNMLQEQERLKKNALQAELNLIKSQINPHFVFNTLGFLHSKTYKAMPDVGKSILMLSNIMRHALTGSEGGYSTLESELNYIHDFIRIHDERNESLSMEYRLEPNTKDKKVISLILITLVENIFKHGIIKDPAKTAILSIEVIDNELLFYSFNYKNNNKKVHSNKIGIEYVKQKLNELYPDNHSLTISETEHTYECKLKFPLKSYETT</sequence>
<dbReference type="RefSeq" id="WP_090981154.1">
    <property type="nucleotide sequence ID" value="NZ_FOJM01000003.1"/>
</dbReference>
<feature type="transmembrane region" description="Helical" evidence="1">
    <location>
        <begin position="69"/>
        <end position="94"/>
    </location>
</feature>
<feature type="transmembrane region" description="Helical" evidence="1">
    <location>
        <begin position="7"/>
        <end position="28"/>
    </location>
</feature>
<name>A0A1I0SUN7_9SPHI</name>
<dbReference type="InterPro" id="IPR010559">
    <property type="entry name" value="Sig_transdc_His_kin_internal"/>
</dbReference>
<evidence type="ECO:0000313" key="4">
    <source>
        <dbReference type="Proteomes" id="UP000198836"/>
    </source>
</evidence>
<dbReference type="STRING" id="332999.SAMN04488511_103257"/>